<accession>A0AAP8GW01</accession>
<evidence type="ECO:0000313" key="1">
    <source>
        <dbReference type="EMBL" id="PJN69643.1"/>
    </source>
</evidence>
<reference evidence="1 2" key="1">
    <citation type="submission" date="2016-10" db="EMBL/GenBank/DDBJ databases">
        <title>Genome Sequence of Bacillus weihenstephanensis GM6LP.</title>
        <authorList>
            <person name="Poehlein A."/>
            <person name="Wemheuer F."/>
            <person name="Hollensteiner J."/>
            <person name="Wemheuer B."/>
        </authorList>
    </citation>
    <scope>NUCLEOTIDE SEQUENCE [LARGE SCALE GENOMIC DNA]</scope>
    <source>
        <strain evidence="1 2">GM6LP</strain>
    </source>
</reference>
<dbReference type="Proteomes" id="UP000236165">
    <property type="component" value="Unassembled WGS sequence"/>
</dbReference>
<gene>
    <name evidence="1" type="ORF">BACWE_34840</name>
</gene>
<dbReference type="AlphaFoldDB" id="A0AAP8GW01"/>
<organism evidence="1 2">
    <name type="scientific">Bacillus mycoides</name>
    <dbReference type="NCBI Taxonomy" id="1405"/>
    <lineage>
        <taxon>Bacteria</taxon>
        <taxon>Bacillati</taxon>
        <taxon>Bacillota</taxon>
        <taxon>Bacilli</taxon>
        <taxon>Bacillales</taxon>
        <taxon>Bacillaceae</taxon>
        <taxon>Bacillus</taxon>
        <taxon>Bacillus cereus group</taxon>
    </lineage>
</organism>
<dbReference type="EMBL" id="MKZQ01000038">
    <property type="protein sequence ID" value="PJN69643.1"/>
    <property type="molecule type" value="Genomic_DNA"/>
</dbReference>
<evidence type="ECO:0000313" key="2">
    <source>
        <dbReference type="Proteomes" id="UP000236165"/>
    </source>
</evidence>
<name>A0AAP8GW01_BACMY</name>
<proteinExistence type="predicted"/>
<sequence length="127" mass="14525">MIGCVFKDGKGIKGTLLSEDAYYLYVKTEKENYYTIMKGASSYIIHVKHDLLLRTNDFYTEEMKLANYKKSTEYVFSVGDTITVYFFLAVRVYQALCWMTASIGAVKNIHFYVEVTDEEVMLFGGGA</sequence>
<protein>
    <submittedName>
        <fullName evidence="1">Uncharacterized protein</fullName>
    </submittedName>
</protein>
<comment type="caution">
    <text evidence="1">The sequence shown here is derived from an EMBL/GenBank/DDBJ whole genome shotgun (WGS) entry which is preliminary data.</text>
</comment>